<gene>
    <name evidence="2" type="ORF">KOR34_09930</name>
</gene>
<dbReference type="AlphaFoldDB" id="A0A5C5VBT6"/>
<dbReference type="Proteomes" id="UP000316714">
    <property type="component" value="Unassembled WGS sequence"/>
</dbReference>
<name>A0A5C5VBT6_9BACT</name>
<dbReference type="OrthoDB" id="231591at2"/>
<sequence precursor="true">MLRASSLLASSTLAVLLLTAGTSPAGEFSPQVLKLPYPPDAYDLEFTAWSEDITYNSQSPLKSLGAFYLEEMRERGWELDKDEVEIDDDSIELVFTHGEHEVDLRISQWSKEVKVRIDGDELDFAGVDDPASIAAAGLPVPPAVRFFHTQLETPADARKPDFDADDVTVISPQGLQEAYDFYCDQVRKLGFRESRRPIITDTRRYTEFKQGGAEVSVNVFTHDAGSRAVLGYEDSRPTPRKPPLAAVASLPIGNPVEAMEAEVAAETAMNKTPVSVADNRGQAVVTYGGKKYTFNNVACFQTKDRGGYATEVVFASKPIPLGQLQQLLAAEDDPSLWDLYDDFQSPDYLILQLGKFESVSFSVPGVGIGGKQPADYTNQMKVEDGRVRGKWTMAAETVLSRKMSFTAEIDAALLTPTTRITSMPTESAAAPAAPPIPGFKDADIPMPDGVEDLSRTGSNFRKEYTATVAKPWPEVSKFFQRELPKEGWTLVTINDGRLTFRTPQRELTAVVKPAGSGTSILVVTREKSLAEKEGILPERGKARLVLGNAHTRPVVFTIGKQDYQLKAGQGGRDPQDALNYTVGPGTYTVVIKIPGEAPQTEKLKLEEGSTWGIIALPTGGYLPMQLY</sequence>
<protein>
    <submittedName>
        <fullName evidence="2">Uncharacterized protein</fullName>
    </submittedName>
</protein>
<accession>A0A5C5VBT6</accession>
<evidence type="ECO:0000313" key="3">
    <source>
        <dbReference type="Proteomes" id="UP000316714"/>
    </source>
</evidence>
<dbReference type="EMBL" id="SIHJ01000001">
    <property type="protein sequence ID" value="TWT36094.1"/>
    <property type="molecule type" value="Genomic_DNA"/>
</dbReference>
<keyword evidence="3" id="KW-1185">Reference proteome</keyword>
<evidence type="ECO:0000313" key="2">
    <source>
        <dbReference type="EMBL" id="TWT36094.1"/>
    </source>
</evidence>
<comment type="caution">
    <text evidence="2">The sequence shown here is derived from an EMBL/GenBank/DDBJ whole genome shotgun (WGS) entry which is preliminary data.</text>
</comment>
<keyword evidence="1" id="KW-0732">Signal</keyword>
<feature type="chain" id="PRO_5022811147" evidence="1">
    <location>
        <begin position="26"/>
        <end position="627"/>
    </location>
</feature>
<organism evidence="2 3">
    <name type="scientific">Posidoniimonas corsicana</name>
    <dbReference type="NCBI Taxonomy" id="1938618"/>
    <lineage>
        <taxon>Bacteria</taxon>
        <taxon>Pseudomonadati</taxon>
        <taxon>Planctomycetota</taxon>
        <taxon>Planctomycetia</taxon>
        <taxon>Pirellulales</taxon>
        <taxon>Lacipirellulaceae</taxon>
        <taxon>Posidoniimonas</taxon>
    </lineage>
</organism>
<dbReference type="RefSeq" id="WP_146562730.1">
    <property type="nucleotide sequence ID" value="NZ_SIHJ01000001.1"/>
</dbReference>
<evidence type="ECO:0000256" key="1">
    <source>
        <dbReference type="SAM" id="SignalP"/>
    </source>
</evidence>
<feature type="signal peptide" evidence="1">
    <location>
        <begin position="1"/>
        <end position="25"/>
    </location>
</feature>
<proteinExistence type="predicted"/>
<reference evidence="2 3" key="1">
    <citation type="submission" date="2019-02" db="EMBL/GenBank/DDBJ databases">
        <title>Deep-cultivation of Planctomycetes and their phenomic and genomic characterization uncovers novel biology.</title>
        <authorList>
            <person name="Wiegand S."/>
            <person name="Jogler M."/>
            <person name="Boedeker C."/>
            <person name="Pinto D."/>
            <person name="Vollmers J."/>
            <person name="Rivas-Marin E."/>
            <person name="Kohn T."/>
            <person name="Peeters S.H."/>
            <person name="Heuer A."/>
            <person name="Rast P."/>
            <person name="Oberbeckmann S."/>
            <person name="Bunk B."/>
            <person name="Jeske O."/>
            <person name="Meyerdierks A."/>
            <person name="Storesund J.E."/>
            <person name="Kallscheuer N."/>
            <person name="Luecker S."/>
            <person name="Lage O.M."/>
            <person name="Pohl T."/>
            <person name="Merkel B.J."/>
            <person name="Hornburger P."/>
            <person name="Mueller R.-W."/>
            <person name="Bruemmer F."/>
            <person name="Labrenz M."/>
            <person name="Spormann A.M."/>
            <person name="Op Den Camp H."/>
            <person name="Overmann J."/>
            <person name="Amann R."/>
            <person name="Jetten M.S.M."/>
            <person name="Mascher T."/>
            <person name="Medema M.H."/>
            <person name="Devos D.P."/>
            <person name="Kaster A.-K."/>
            <person name="Ovreas L."/>
            <person name="Rohde M."/>
            <person name="Galperin M.Y."/>
            <person name="Jogler C."/>
        </authorList>
    </citation>
    <scope>NUCLEOTIDE SEQUENCE [LARGE SCALE GENOMIC DNA]</scope>
    <source>
        <strain evidence="2 3">KOR34</strain>
    </source>
</reference>